<gene>
    <name evidence="4" type="primary">Vigan.08G233600</name>
    <name evidence="4" type="ORF">VIGAN_08233600</name>
</gene>
<dbReference type="PANTHER" id="PTHR31189:SF13">
    <property type="entry name" value="CUPINCIN"/>
    <property type="match status" value="1"/>
</dbReference>
<dbReference type="CDD" id="cd02245">
    <property type="entry name" value="cupin_7S_vicilin-like_C"/>
    <property type="match status" value="1"/>
</dbReference>
<dbReference type="InterPro" id="IPR011051">
    <property type="entry name" value="RmlC_Cupin_sf"/>
</dbReference>
<reference evidence="4 5" key="1">
    <citation type="journal article" date="2015" name="Sci. Rep.">
        <title>The power of single molecule real-time sequencing technology in the de novo assembly of a eukaryotic genome.</title>
        <authorList>
            <person name="Sakai H."/>
            <person name="Naito K."/>
            <person name="Ogiso-Tanaka E."/>
            <person name="Takahashi Y."/>
            <person name="Iseki K."/>
            <person name="Muto C."/>
            <person name="Satou K."/>
            <person name="Teruya K."/>
            <person name="Shiroma A."/>
            <person name="Shimoji M."/>
            <person name="Hirano T."/>
            <person name="Itoh T."/>
            <person name="Kaga A."/>
            <person name="Tomooka N."/>
        </authorList>
    </citation>
    <scope>NUCLEOTIDE SEQUENCE [LARGE SCALE GENOMIC DNA]</scope>
    <source>
        <strain evidence="5">cv. Shumari</strain>
    </source>
</reference>
<evidence type="ECO:0000259" key="3">
    <source>
        <dbReference type="SMART" id="SM00835"/>
    </source>
</evidence>
<dbReference type="AlphaFoldDB" id="A0A0S3SRY2"/>
<sequence>MVLYISTPSHLYLASITYLACELRDTYINTCPTACNSYPIHCSFPSYKQTQCTLSSQTFTVFFHTMAMKINLSLPIFLFFLLAFFSTLASAKRETEVAADPELKTCKHQCLQQLQYTEADKQICLQRCDMYIDLKHEHEKQLEEKTRKKKKHEGAPREHDEEEEGGEKEEEEEAEEGGEEEEEYPYIFEEDTDFDTKVETDDGRIRVLKKFTEKSKLLKGIENIRLALLEAGAHTFVAPRHFDSDVVLFNIKGRAVLGLVKESETEKFVLESGDMLPIPAGTQVYIVNRDENEKLFLAMLHIPVSTPGKFEEFFGPGGRDPESVLSAFGWNVLQAALQSPKGELEKLFDQQNGGSIFQISREQVQELAPKKTYWWPFRGHSTAEFNLFTMSPTFSNRNGILTEAGPDSSSLLQKHNIMLSFTNITKESMSTILYNSHATKIAVVIGGKGGLQIVCPHITSSSNGNHEKSSPSYHRISAELKPGMVFVVPPGHPFVTFSSRKENLQILSFEINAQDNKKFTFAGKDNIVSSMDDVAKELGFNRPSKIVNRIFDRKESFFFPFKLPQQEQGHDRRAYA</sequence>
<evidence type="ECO:0000256" key="2">
    <source>
        <dbReference type="SAM" id="Phobius"/>
    </source>
</evidence>
<dbReference type="SUPFAM" id="SSF51182">
    <property type="entry name" value="RmlC-like cupins"/>
    <property type="match status" value="1"/>
</dbReference>
<dbReference type="Proteomes" id="UP000291084">
    <property type="component" value="Chromosome 8"/>
</dbReference>
<dbReference type="PANTHER" id="PTHR31189">
    <property type="entry name" value="OS03G0336100 PROTEIN-RELATED"/>
    <property type="match status" value="1"/>
</dbReference>
<keyword evidence="2" id="KW-1133">Transmembrane helix</keyword>
<keyword evidence="2" id="KW-0812">Transmembrane</keyword>
<dbReference type="InterPro" id="IPR050253">
    <property type="entry name" value="Seed_Storage-Functional"/>
</dbReference>
<keyword evidence="2" id="KW-0472">Membrane</keyword>
<dbReference type="CDD" id="cd02244">
    <property type="entry name" value="cupin_7S_vicilin-like_N"/>
    <property type="match status" value="1"/>
</dbReference>
<name>A0A0S3SRY2_PHAAN</name>
<keyword evidence="5" id="KW-1185">Reference proteome</keyword>
<dbReference type="SMART" id="SM00835">
    <property type="entry name" value="Cupin_1"/>
    <property type="match status" value="2"/>
</dbReference>
<feature type="compositionally biased region" description="Acidic residues" evidence="1">
    <location>
        <begin position="160"/>
        <end position="186"/>
    </location>
</feature>
<organism evidence="4 5">
    <name type="scientific">Vigna angularis var. angularis</name>
    <dbReference type="NCBI Taxonomy" id="157739"/>
    <lineage>
        <taxon>Eukaryota</taxon>
        <taxon>Viridiplantae</taxon>
        <taxon>Streptophyta</taxon>
        <taxon>Embryophyta</taxon>
        <taxon>Tracheophyta</taxon>
        <taxon>Spermatophyta</taxon>
        <taxon>Magnoliopsida</taxon>
        <taxon>eudicotyledons</taxon>
        <taxon>Gunneridae</taxon>
        <taxon>Pentapetalae</taxon>
        <taxon>rosids</taxon>
        <taxon>fabids</taxon>
        <taxon>Fabales</taxon>
        <taxon>Fabaceae</taxon>
        <taxon>Papilionoideae</taxon>
        <taxon>50 kb inversion clade</taxon>
        <taxon>NPAAA clade</taxon>
        <taxon>indigoferoid/millettioid clade</taxon>
        <taxon>Phaseoleae</taxon>
        <taxon>Vigna</taxon>
    </lineage>
</organism>
<evidence type="ECO:0000256" key="1">
    <source>
        <dbReference type="SAM" id="MobiDB-lite"/>
    </source>
</evidence>
<dbReference type="EMBL" id="AP015041">
    <property type="protein sequence ID" value="BAT95582.1"/>
    <property type="molecule type" value="Genomic_DNA"/>
</dbReference>
<feature type="domain" description="Cupin type-1" evidence="3">
    <location>
        <begin position="385"/>
        <end position="548"/>
    </location>
</feature>
<dbReference type="InterPro" id="IPR014710">
    <property type="entry name" value="RmlC-like_jellyroll"/>
</dbReference>
<accession>A0A0S3SRY2</accession>
<evidence type="ECO:0000313" key="5">
    <source>
        <dbReference type="Proteomes" id="UP000291084"/>
    </source>
</evidence>
<protein>
    <recommendedName>
        <fullName evidence="3">Cupin type-1 domain-containing protein</fullName>
    </recommendedName>
</protein>
<dbReference type="InterPro" id="IPR006045">
    <property type="entry name" value="Cupin_1"/>
</dbReference>
<dbReference type="Gene3D" id="2.60.120.10">
    <property type="entry name" value="Jelly Rolls"/>
    <property type="match status" value="2"/>
</dbReference>
<proteinExistence type="predicted"/>
<feature type="transmembrane region" description="Helical" evidence="2">
    <location>
        <begin position="72"/>
        <end position="91"/>
    </location>
</feature>
<dbReference type="OrthoDB" id="1912756at2759"/>
<feature type="domain" description="Cupin type-1" evidence="3">
    <location>
        <begin position="186"/>
        <end position="345"/>
    </location>
</feature>
<evidence type="ECO:0000313" key="4">
    <source>
        <dbReference type="EMBL" id="BAT95582.1"/>
    </source>
</evidence>
<feature type="region of interest" description="Disordered" evidence="1">
    <location>
        <begin position="142"/>
        <end position="186"/>
    </location>
</feature>
<dbReference type="Pfam" id="PF00190">
    <property type="entry name" value="Cupin_1"/>
    <property type="match status" value="1"/>
</dbReference>